<dbReference type="InterPro" id="IPR013783">
    <property type="entry name" value="Ig-like_fold"/>
</dbReference>
<dbReference type="EMBL" id="BARU01021200">
    <property type="protein sequence ID" value="GAH57888.1"/>
    <property type="molecule type" value="Genomic_DNA"/>
</dbReference>
<protein>
    <submittedName>
        <fullName evidence="1">Uncharacterized protein</fullName>
    </submittedName>
</protein>
<name>X1IJY4_9ZZZZ</name>
<gene>
    <name evidence="1" type="ORF">S03H2_34715</name>
</gene>
<proteinExistence type="predicted"/>
<feature type="non-terminal residue" evidence="1">
    <location>
        <position position="1"/>
    </location>
</feature>
<dbReference type="Gene3D" id="2.60.40.10">
    <property type="entry name" value="Immunoglobulins"/>
    <property type="match status" value="1"/>
</dbReference>
<comment type="caution">
    <text evidence="1">The sequence shown here is derived from an EMBL/GenBank/DDBJ whole genome shotgun (WGS) entry which is preliminary data.</text>
</comment>
<accession>X1IJY4</accession>
<sequence length="283" mass="30938">QPSTVYQNFMLSFIAEGGQPYIGEPLGIRFMEQGQGWYWIDDVRVQFRPLTKAREPEPAGGAVDLPTSGITLRWMPGMYVADNVNSHEVYFGTDKTAVEDANTNTAGIYRGNASGGPDGNDKYYYTLPDTLPLGQRCYWRVDEVNEGYAGPNPPPNGRWEGDIWSFRVTGTALSPNPAAGATDVPVYTDLSWTAGTGAQKHDVYFGTDVTAVTNADTSSGVYLGRQTATTVANSSLVPAPLLSTNYYWRIDEVNETSGLIVDGDIWGFTTAEYTDVEDFDGYP</sequence>
<organism evidence="1">
    <name type="scientific">marine sediment metagenome</name>
    <dbReference type="NCBI Taxonomy" id="412755"/>
    <lineage>
        <taxon>unclassified sequences</taxon>
        <taxon>metagenomes</taxon>
        <taxon>ecological metagenomes</taxon>
    </lineage>
</organism>
<evidence type="ECO:0000313" key="1">
    <source>
        <dbReference type="EMBL" id="GAH57888.1"/>
    </source>
</evidence>
<dbReference type="AlphaFoldDB" id="X1IJY4"/>
<reference evidence="1" key="1">
    <citation type="journal article" date="2014" name="Front. Microbiol.">
        <title>High frequency of phylogenetically diverse reductive dehalogenase-homologous genes in deep subseafloor sedimentary metagenomes.</title>
        <authorList>
            <person name="Kawai M."/>
            <person name="Futagami T."/>
            <person name="Toyoda A."/>
            <person name="Takaki Y."/>
            <person name="Nishi S."/>
            <person name="Hori S."/>
            <person name="Arai W."/>
            <person name="Tsubouchi T."/>
            <person name="Morono Y."/>
            <person name="Uchiyama I."/>
            <person name="Ito T."/>
            <person name="Fujiyama A."/>
            <person name="Inagaki F."/>
            <person name="Takami H."/>
        </authorList>
    </citation>
    <scope>NUCLEOTIDE SEQUENCE</scope>
    <source>
        <strain evidence="1">Expedition CK06-06</strain>
    </source>
</reference>
<feature type="non-terminal residue" evidence="1">
    <location>
        <position position="283"/>
    </location>
</feature>